<protein>
    <submittedName>
        <fullName evidence="2">Uncharacterized protein</fullName>
    </submittedName>
</protein>
<gene>
    <name evidence="2" type="ORF">EZS28_016840</name>
</gene>
<comment type="caution">
    <text evidence="2">The sequence shown here is derived from an EMBL/GenBank/DDBJ whole genome shotgun (WGS) entry which is preliminary data.</text>
</comment>
<proteinExistence type="predicted"/>
<dbReference type="EMBL" id="SNRW01004298">
    <property type="protein sequence ID" value="KAA6387631.1"/>
    <property type="molecule type" value="Genomic_DNA"/>
</dbReference>
<name>A0A5J4VYA3_9EUKA</name>
<feature type="compositionally biased region" description="Polar residues" evidence="1">
    <location>
        <begin position="133"/>
        <end position="152"/>
    </location>
</feature>
<feature type="region of interest" description="Disordered" evidence="1">
    <location>
        <begin position="36"/>
        <end position="58"/>
    </location>
</feature>
<evidence type="ECO:0000313" key="3">
    <source>
        <dbReference type="Proteomes" id="UP000324800"/>
    </source>
</evidence>
<accession>A0A5J4VYA3</accession>
<sequence>MEREYYSTQGNPSRTLLMAESDSEELIDYIRSENSRGSNGIRRLPERLGGDTGTTNRRYFSPTWRMEQGTEEVDKQQDGDDSHILRTIPLQISLQRAANQSDYHQVRQLYRSISFRKIKSRINSNSRSEENSQAMSTTQNTNTDSTCSWNLKQDNRHTKQVKYPGRLFTKERNIYSSVSSLGDNTNVGLVRNRGKQNRGQIHGNRRGRGRDRMVKRVLETMEVGDLLDPPTNSEIWKSPDRLGNVQTKVNHDCTLMARSNMVRVLTNRQQQIPYS</sequence>
<dbReference type="Proteomes" id="UP000324800">
    <property type="component" value="Unassembled WGS sequence"/>
</dbReference>
<organism evidence="2 3">
    <name type="scientific">Streblomastix strix</name>
    <dbReference type="NCBI Taxonomy" id="222440"/>
    <lineage>
        <taxon>Eukaryota</taxon>
        <taxon>Metamonada</taxon>
        <taxon>Preaxostyla</taxon>
        <taxon>Oxymonadida</taxon>
        <taxon>Streblomastigidae</taxon>
        <taxon>Streblomastix</taxon>
    </lineage>
</organism>
<evidence type="ECO:0000313" key="2">
    <source>
        <dbReference type="EMBL" id="KAA6387631.1"/>
    </source>
</evidence>
<dbReference type="AlphaFoldDB" id="A0A5J4VYA3"/>
<reference evidence="2 3" key="1">
    <citation type="submission" date="2019-03" db="EMBL/GenBank/DDBJ databases">
        <title>Single cell metagenomics reveals metabolic interactions within the superorganism composed of flagellate Streblomastix strix and complex community of Bacteroidetes bacteria on its surface.</title>
        <authorList>
            <person name="Treitli S.C."/>
            <person name="Kolisko M."/>
            <person name="Husnik F."/>
            <person name="Keeling P."/>
            <person name="Hampl V."/>
        </authorList>
    </citation>
    <scope>NUCLEOTIDE SEQUENCE [LARGE SCALE GENOMIC DNA]</scope>
    <source>
        <strain evidence="2">ST1C</strain>
    </source>
</reference>
<feature type="region of interest" description="Disordered" evidence="1">
    <location>
        <begin position="122"/>
        <end position="152"/>
    </location>
</feature>
<evidence type="ECO:0000256" key="1">
    <source>
        <dbReference type="SAM" id="MobiDB-lite"/>
    </source>
</evidence>